<feature type="region of interest" description="Disordered" evidence="1">
    <location>
        <begin position="110"/>
        <end position="129"/>
    </location>
</feature>
<reference evidence="2 3" key="1">
    <citation type="journal article" date="2015" name="Nature">
        <title>rRNA introns, odd ribosomes, and small enigmatic genomes across a large radiation of phyla.</title>
        <authorList>
            <person name="Brown C.T."/>
            <person name="Hug L.A."/>
            <person name="Thomas B.C."/>
            <person name="Sharon I."/>
            <person name="Castelle C.J."/>
            <person name="Singh A."/>
            <person name="Wilkins M.J."/>
            <person name="Williams K.H."/>
            <person name="Banfield J.F."/>
        </authorList>
    </citation>
    <scope>NUCLEOTIDE SEQUENCE [LARGE SCALE GENOMIC DNA]</scope>
</reference>
<comment type="caution">
    <text evidence="2">The sequence shown here is derived from an EMBL/GenBank/DDBJ whole genome shotgun (WGS) entry which is preliminary data.</text>
</comment>
<feature type="compositionally biased region" description="Basic and acidic residues" evidence="1">
    <location>
        <begin position="110"/>
        <end position="120"/>
    </location>
</feature>
<dbReference type="EMBL" id="LBPV01000017">
    <property type="protein sequence ID" value="KKP65583.1"/>
    <property type="molecule type" value="Genomic_DNA"/>
</dbReference>
<organism evidence="2 3">
    <name type="scientific">candidate division WS6 bacterium GW2011_GWE1_34_7</name>
    <dbReference type="NCBI Taxonomy" id="1619093"/>
    <lineage>
        <taxon>Bacteria</taxon>
        <taxon>Candidatus Dojkabacteria</taxon>
    </lineage>
</organism>
<name>A0A0G0B897_9BACT</name>
<gene>
    <name evidence="2" type="ORF">UR61_C0017G0005</name>
</gene>
<evidence type="ECO:0000256" key="1">
    <source>
        <dbReference type="SAM" id="MobiDB-lite"/>
    </source>
</evidence>
<evidence type="ECO:0000313" key="2">
    <source>
        <dbReference type="EMBL" id="KKP65583.1"/>
    </source>
</evidence>
<sequence length="163" mass="18869">MNNELRDSNSSTKEQLLKEYVERGFVELQKGTDVRLKLNIGSRIDYIGTIKLYDYDTLVTLEENYLAKPIVLTYSIDGERIAALQGFYLTTDELLRLDFQNEQLVPRMDFDNSRFGDRENSANQQTDEREELELELTQNFLDSHGIPREIGGSEILGFSLYID</sequence>
<proteinExistence type="predicted"/>
<evidence type="ECO:0000313" key="3">
    <source>
        <dbReference type="Proteomes" id="UP000033866"/>
    </source>
</evidence>
<protein>
    <submittedName>
        <fullName evidence="2">Uncharacterized protein</fullName>
    </submittedName>
</protein>
<dbReference type="AlphaFoldDB" id="A0A0G0B897"/>
<accession>A0A0G0B897</accession>
<dbReference type="Proteomes" id="UP000033866">
    <property type="component" value="Unassembled WGS sequence"/>
</dbReference>